<dbReference type="InterPro" id="IPR014718">
    <property type="entry name" value="GH-type_carb-bd"/>
</dbReference>
<gene>
    <name evidence="1" type="ORF">SAMN05660742_10998</name>
</gene>
<dbReference type="GO" id="GO:0030246">
    <property type="term" value="F:carbohydrate binding"/>
    <property type="evidence" value="ECO:0007669"/>
    <property type="project" value="InterPro"/>
</dbReference>
<dbReference type="GO" id="GO:0005975">
    <property type="term" value="P:carbohydrate metabolic process"/>
    <property type="evidence" value="ECO:0007669"/>
    <property type="project" value="InterPro"/>
</dbReference>
<keyword evidence="2" id="KW-1185">Reference proteome</keyword>
<dbReference type="SUPFAM" id="SSF74650">
    <property type="entry name" value="Galactose mutarotase-like"/>
    <property type="match status" value="1"/>
</dbReference>
<evidence type="ECO:0000313" key="2">
    <source>
        <dbReference type="Proteomes" id="UP000199662"/>
    </source>
</evidence>
<dbReference type="PANTHER" id="PTHR11122">
    <property type="entry name" value="APOSPORY-ASSOCIATED PROTEIN C-RELATED"/>
    <property type="match status" value="1"/>
</dbReference>
<protein>
    <submittedName>
        <fullName evidence="1">Galactose mutarotase</fullName>
    </submittedName>
</protein>
<sequence length="295" mass="33339">MNFQIENERVVAAFDSKGAEITSFKDKTTNIEYIWQADPAFWASHAPILFPFIGQSKNKQYEYNGKSYPMTNHGFAREYDFKVSEQSKDSISFVLTDSEATQKVYPFQFSFEITYKVEQTSLVVSFQVKNTDTQNPLYYSLGAHPAFNVPMVEGTKFEDYSLSFSPKKKRKIFKLADLKEFLLDFAATAEASTDVDLPLQYGLFKEGLFAYETTGDTTCTLHSNKTPHSVAVTYDNMPYLCVWSPTPKDAPFVCIEPWVGLPDNTKATGKLAEKFGIQKLEALTSSQTGFTITIK</sequence>
<dbReference type="AlphaFoldDB" id="A0A1H6ZH78"/>
<name>A0A1H6ZH78_9FIRM</name>
<dbReference type="STRING" id="84035.SAMN05660742_10998"/>
<dbReference type="EMBL" id="FNZK01000009">
    <property type="protein sequence ID" value="SEJ52056.1"/>
    <property type="molecule type" value="Genomic_DNA"/>
</dbReference>
<dbReference type="InterPro" id="IPR011013">
    <property type="entry name" value="Gal_mutarotase_sf_dom"/>
</dbReference>
<dbReference type="InterPro" id="IPR008183">
    <property type="entry name" value="Aldose_1/G6P_1-epimerase"/>
</dbReference>
<dbReference type="Proteomes" id="UP000199662">
    <property type="component" value="Unassembled WGS sequence"/>
</dbReference>
<dbReference type="InterPro" id="IPR037481">
    <property type="entry name" value="LacX"/>
</dbReference>
<dbReference type="PANTHER" id="PTHR11122:SF13">
    <property type="entry name" value="GLUCOSE-6-PHOSPHATE 1-EPIMERASE"/>
    <property type="match status" value="1"/>
</dbReference>
<accession>A0A1H6ZH78</accession>
<organism evidence="1 2">
    <name type="scientific">Propionispira arboris</name>
    <dbReference type="NCBI Taxonomy" id="84035"/>
    <lineage>
        <taxon>Bacteria</taxon>
        <taxon>Bacillati</taxon>
        <taxon>Bacillota</taxon>
        <taxon>Negativicutes</taxon>
        <taxon>Selenomonadales</taxon>
        <taxon>Selenomonadaceae</taxon>
        <taxon>Propionispira</taxon>
    </lineage>
</organism>
<dbReference type="CDD" id="cd09024">
    <property type="entry name" value="Aldose_epim_lacX"/>
    <property type="match status" value="1"/>
</dbReference>
<dbReference type="Gene3D" id="2.70.98.10">
    <property type="match status" value="1"/>
</dbReference>
<dbReference type="RefSeq" id="WP_177177549.1">
    <property type="nucleotide sequence ID" value="NZ_FNZK01000009.1"/>
</dbReference>
<evidence type="ECO:0000313" key="1">
    <source>
        <dbReference type="EMBL" id="SEJ52056.1"/>
    </source>
</evidence>
<reference evidence="1 2" key="1">
    <citation type="submission" date="2016-10" db="EMBL/GenBank/DDBJ databases">
        <authorList>
            <person name="de Groot N.N."/>
        </authorList>
    </citation>
    <scope>NUCLEOTIDE SEQUENCE [LARGE SCALE GENOMIC DNA]</scope>
    <source>
        <strain evidence="1 2">DSM 2179</strain>
    </source>
</reference>
<dbReference type="Pfam" id="PF01263">
    <property type="entry name" value="Aldose_epim"/>
    <property type="match status" value="1"/>
</dbReference>
<proteinExistence type="predicted"/>
<dbReference type="GO" id="GO:0016853">
    <property type="term" value="F:isomerase activity"/>
    <property type="evidence" value="ECO:0007669"/>
    <property type="project" value="InterPro"/>
</dbReference>